<dbReference type="GO" id="GO:0003677">
    <property type="term" value="F:DNA binding"/>
    <property type="evidence" value="ECO:0007669"/>
    <property type="project" value="UniProtKB-KW"/>
</dbReference>
<dbReference type="Gene3D" id="3.10.290.10">
    <property type="entry name" value="RNA-binding S4 domain"/>
    <property type="match status" value="1"/>
</dbReference>
<dbReference type="EMBL" id="PIQG01000002">
    <property type="protein sequence ID" value="RUO78438.1"/>
    <property type="molecule type" value="Genomic_DNA"/>
</dbReference>
<feature type="domain" description="RNA-binding S4" evidence="6">
    <location>
        <begin position="5"/>
        <end position="72"/>
    </location>
</feature>
<dbReference type="CDD" id="cd00165">
    <property type="entry name" value="S4"/>
    <property type="match status" value="1"/>
</dbReference>
<dbReference type="PIRSF" id="PIRSF016821">
    <property type="entry name" value="HSP15"/>
    <property type="match status" value="1"/>
</dbReference>
<dbReference type="Pfam" id="PF01479">
    <property type="entry name" value="S4"/>
    <property type="match status" value="1"/>
</dbReference>
<dbReference type="InterPro" id="IPR025708">
    <property type="entry name" value="HSP15"/>
</dbReference>
<dbReference type="GO" id="GO:0034605">
    <property type="term" value="P:cellular response to heat"/>
    <property type="evidence" value="ECO:0007669"/>
    <property type="project" value="InterPro"/>
</dbReference>
<gene>
    <name evidence="7" type="ORF">CWI83_05270</name>
</gene>
<feature type="region of interest" description="Disordered" evidence="5">
    <location>
        <begin position="102"/>
        <end position="127"/>
    </location>
</feature>
<keyword evidence="2 4" id="KW-0694">RNA-binding</keyword>
<dbReference type="RefSeq" id="WP_126826730.1">
    <property type="nucleotide sequence ID" value="NZ_PIQG01000002.1"/>
</dbReference>
<dbReference type="AlphaFoldDB" id="A0A432ZKE0"/>
<evidence type="ECO:0000256" key="2">
    <source>
        <dbReference type="ARBA" id="ARBA00022884"/>
    </source>
</evidence>
<evidence type="ECO:0000256" key="3">
    <source>
        <dbReference type="ARBA" id="ARBA00023125"/>
    </source>
</evidence>
<evidence type="ECO:0000256" key="1">
    <source>
        <dbReference type="ARBA" id="ARBA00008396"/>
    </source>
</evidence>
<dbReference type="GO" id="GO:0003727">
    <property type="term" value="F:single-stranded RNA binding"/>
    <property type="evidence" value="ECO:0007669"/>
    <property type="project" value="InterPro"/>
</dbReference>
<comment type="caution">
    <text evidence="7">The sequence shown here is derived from an EMBL/GenBank/DDBJ whole genome shotgun (WGS) entry which is preliminary data.</text>
</comment>
<dbReference type="PROSITE" id="PS50889">
    <property type="entry name" value="S4"/>
    <property type="match status" value="1"/>
</dbReference>
<evidence type="ECO:0000256" key="4">
    <source>
        <dbReference type="PIRNR" id="PIRNR016821"/>
    </source>
</evidence>
<name>A0A432ZKE0_9GAMM</name>
<keyword evidence="8" id="KW-1185">Reference proteome</keyword>
<dbReference type="Proteomes" id="UP000288279">
    <property type="component" value="Unassembled WGS sequence"/>
</dbReference>
<evidence type="ECO:0000313" key="8">
    <source>
        <dbReference type="Proteomes" id="UP000288279"/>
    </source>
</evidence>
<dbReference type="InterPro" id="IPR036986">
    <property type="entry name" value="S4_RNA-bd_sf"/>
</dbReference>
<dbReference type="GO" id="GO:0043023">
    <property type="term" value="F:ribosomal large subunit binding"/>
    <property type="evidence" value="ECO:0007669"/>
    <property type="project" value="InterPro"/>
</dbReference>
<comment type="similarity">
    <text evidence="1 4">Belongs to the HSP15 family.</text>
</comment>
<sequence length="127" mass="14565">MTDTVRIDKWLWAARFCKTRSLARQLVQSGKVSVDGQKVKPAKTISVGQVIKVPRGYDIWEVEVLGLSENRLSAPLAQQLYRETQASIAKREKEAQLRKLNATYNPHPDAKPDKKQRRQLLKVKQQN</sequence>
<evidence type="ECO:0000256" key="5">
    <source>
        <dbReference type="SAM" id="MobiDB-lite"/>
    </source>
</evidence>
<keyword evidence="3 4" id="KW-0238">DNA-binding</keyword>
<dbReference type="OrthoDB" id="9797176at2"/>
<dbReference type="SMART" id="SM00363">
    <property type="entry name" value="S4"/>
    <property type="match status" value="1"/>
</dbReference>
<accession>A0A432ZKE0</accession>
<evidence type="ECO:0000313" key="7">
    <source>
        <dbReference type="EMBL" id="RUO78438.1"/>
    </source>
</evidence>
<dbReference type="InterPro" id="IPR002942">
    <property type="entry name" value="S4_RNA-bd"/>
</dbReference>
<protein>
    <recommendedName>
        <fullName evidence="4">Heat shock protein 15</fullName>
    </recommendedName>
</protein>
<evidence type="ECO:0000259" key="6">
    <source>
        <dbReference type="SMART" id="SM00363"/>
    </source>
</evidence>
<reference evidence="7 8" key="1">
    <citation type="journal article" date="2011" name="Front. Microbiol.">
        <title>Genomic signatures of strain selection and enhancement in Bacillus atrophaeus var. globigii, a historical biowarfare simulant.</title>
        <authorList>
            <person name="Gibbons H.S."/>
            <person name="Broomall S.M."/>
            <person name="McNew L.A."/>
            <person name="Daligault H."/>
            <person name="Chapman C."/>
            <person name="Bruce D."/>
            <person name="Karavis M."/>
            <person name="Krepps M."/>
            <person name="McGregor P.A."/>
            <person name="Hong C."/>
            <person name="Park K.H."/>
            <person name="Akmal A."/>
            <person name="Feldman A."/>
            <person name="Lin J.S."/>
            <person name="Chang W.E."/>
            <person name="Higgs B.W."/>
            <person name="Demirev P."/>
            <person name="Lindquist J."/>
            <person name="Liem A."/>
            <person name="Fochler E."/>
            <person name="Read T.D."/>
            <person name="Tapia R."/>
            <person name="Johnson S."/>
            <person name="Bishop-Lilly K.A."/>
            <person name="Detter C."/>
            <person name="Han C."/>
            <person name="Sozhamannan S."/>
            <person name="Rosenzweig C.N."/>
            <person name="Skowronski E.W."/>
        </authorList>
    </citation>
    <scope>NUCLEOTIDE SEQUENCE [LARGE SCALE GENOMIC DNA]</scope>
    <source>
        <strain evidence="7 8">PIT1</strain>
    </source>
</reference>
<proteinExistence type="inferred from homology"/>
<organism evidence="7 8">
    <name type="scientific">Pseudidiomarina taiwanensis</name>
    <dbReference type="NCBI Taxonomy" id="337250"/>
    <lineage>
        <taxon>Bacteria</taxon>
        <taxon>Pseudomonadati</taxon>
        <taxon>Pseudomonadota</taxon>
        <taxon>Gammaproteobacteria</taxon>
        <taxon>Alteromonadales</taxon>
        <taxon>Idiomarinaceae</taxon>
        <taxon>Pseudidiomarina</taxon>
    </lineage>
</organism>
<dbReference type="SUPFAM" id="SSF55174">
    <property type="entry name" value="Alpha-L RNA-binding motif"/>
    <property type="match status" value="1"/>
</dbReference>